<dbReference type="SUPFAM" id="SSF56672">
    <property type="entry name" value="DNA/RNA polymerases"/>
    <property type="match status" value="1"/>
</dbReference>
<evidence type="ECO:0000313" key="1">
    <source>
        <dbReference type="EMBL" id="KAK6501253.1"/>
    </source>
</evidence>
<sequence length="345" mass="38812">MNRKSGPFTGFDLHRLSFVNALSSEHEAKPLEPQKEVPRWNSSLTYCNIGINTHQPVPTEQRTETIKKLPEPKNIADLEHFLGAIGWHRSLIPFYAQRSAPLQRLKSSLVTKARGIFILFKEVNQLLLNHGGARRKQKQQNTSRRSRRDLESKSSFILHDVRLFLGDDSFLNPIANEIESGNQFIGAFAIRAKGGRRITTDIDLEVMSHIDWNNLSSRLEGAGFKVSAAKITGGGLNAVDKSSGVEVTVRSPNVVKEEADRSYKANGWYVVRDDIQLIQKLTCVVKRQTTPRHHKKANGCPGYYVPPRAGDIRSGNSAKRWKRRTHRIVLIRRDGALDSIGPLDP</sequence>
<keyword evidence="2" id="KW-1185">Reference proteome</keyword>
<proteinExistence type="predicted"/>
<comment type="caution">
    <text evidence="1">The sequence shown here is derived from an EMBL/GenBank/DDBJ whole genome shotgun (WGS) entry which is preliminary data.</text>
</comment>
<organism evidence="1 2">
    <name type="scientific">Arthrobotrys musiformis</name>
    <dbReference type="NCBI Taxonomy" id="47236"/>
    <lineage>
        <taxon>Eukaryota</taxon>
        <taxon>Fungi</taxon>
        <taxon>Dikarya</taxon>
        <taxon>Ascomycota</taxon>
        <taxon>Pezizomycotina</taxon>
        <taxon>Orbiliomycetes</taxon>
        <taxon>Orbiliales</taxon>
        <taxon>Orbiliaceae</taxon>
        <taxon>Arthrobotrys</taxon>
    </lineage>
</organism>
<reference evidence="1 2" key="1">
    <citation type="submission" date="2023-08" db="EMBL/GenBank/DDBJ databases">
        <authorList>
            <person name="Palmer J.M."/>
        </authorList>
    </citation>
    <scope>NUCLEOTIDE SEQUENCE [LARGE SCALE GENOMIC DNA]</scope>
    <source>
        <strain evidence="1 2">TWF481</strain>
    </source>
</reference>
<evidence type="ECO:0000313" key="2">
    <source>
        <dbReference type="Proteomes" id="UP001370758"/>
    </source>
</evidence>
<name>A0AAV9W5B4_9PEZI</name>
<accession>A0AAV9W5B4</accession>
<dbReference type="EMBL" id="JAVHJL010000006">
    <property type="protein sequence ID" value="KAK6501253.1"/>
    <property type="molecule type" value="Genomic_DNA"/>
</dbReference>
<dbReference type="AlphaFoldDB" id="A0AAV9W5B4"/>
<dbReference type="InterPro" id="IPR043502">
    <property type="entry name" value="DNA/RNA_pol_sf"/>
</dbReference>
<gene>
    <name evidence="1" type="ORF">TWF481_009094</name>
</gene>
<protein>
    <submittedName>
        <fullName evidence="1">Uncharacterized protein</fullName>
    </submittedName>
</protein>
<dbReference type="InterPro" id="IPR043128">
    <property type="entry name" value="Rev_trsase/Diguanyl_cyclase"/>
</dbReference>
<dbReference type="Proteomes" id="UP001370758">
    <property type="component" value="Unassembled WGS sequence"/>
</dbReference>
<dbReference type="Gene3D" id="3.30.70.270">
    <property type="match status" value="1"/>
</dbReference>